<feature type="compositionally biased region" description="Low complexity" evidence="1">
    <location>
        <begin position="243"/>
        <end position="261"/>
    </location>
</feature>
<evidence type="ECO:0000313" key="2">
    <source>
        <dbReference type="EMBL" id="EOD68938.1"/>
    </source>
</evidence>
<dbReference type="OrthoDB" id="5168860at2"/>
<feature type="region of interest" description="Disordered" evidence="1">
    <location>
        <begin position="198"/>
        <end position="288"/>
    </location>
</feature>
<organism evidence="2 3">
    <name type="scientific">Amycolatopsis vancoresmycina DSM 44592</name>
    <dbReference type="NCBI Taxonomy" id="1292037"/>
    <lineage>
        <taxon>Bacteria</taxon>
        <taxon>Bacillati</taxon>
        <taxon>Actinomycetota</taxon>
        <taxon>Actinomycetes</taxon>
        <taxon>Pseudonocardiales</taxon>
        <taxon>Pseudonocardiaceae</taxon>
        <taxon>Amycolatopsis</taxon>
    </lineage>
</organism>
<dbReference type="PATRIC" id="fig|1292037.4.peg.1687"/>
<dbReference type="RefSeq" id="WP_003068080.1">
    <property type="nucleotide sequence ID" value="NZ_AOUO01000104.1"/>
</dbReference>
<gene>
    <name evidence="2" type="ORF">H480_08763</name>
</gene>
<proteinExistence type="predicted"/>
<sequence length="375" mass="39777">MVEVHDGPPMDGFSVPLRLHNLLLALAGRIDDSALTEARELIARAHIDEAVELTTGTLIAGRIPVSSAEQRELALVLEMSRSDATLANDLLVDEAEPVNTHRFTGENSPEFGIAEALDRTLQVLPDVRSVHAVWRNTPAGSVPGALPQRVVLVELGPEGNPPAVAFRVDTALRRAGIHSVVEVSGPGVAHSEYHQAASAASSPAWVTGSTSAPASTYRPEPAKPSAPVNSEPVAESGSRHSMRSSSTTTAPAEPVAPVVPIVSPPPAAEPPRKARSETRAERTADLTPAEVAQLRQALAEDPEKGREIAIGKPSMHEVVELPALDLDDPSLSERDRALLRELHAELAERERAEAAKMRLNGASRSGGDQRGWTAP</sequence>
<protein>
    <submittedName>
        <fullName evidence="2">Uncharacterized protein</fullName>
    </submittedName>
</protein>
<accession>R1GCB3</accession>
<evidence type="ECO:0000313" key="3">
    <source>
        <dbReference type="Proteomes" id="UP000014139"/>
    </source>
</evidence>
<feature type="compositionally biased region" description="Basic and acidic residues" evidence="1">
    <location>
        <begin position="270"/>
        <end position="284"/>
    </location>
</feature>
<evidence type="ECO:0000256" key="1">
    <source>
        <dbReference type="SAM" id="MobiDB-lite"/>
    </source>
</evidence>
<dbReference type="Proteomes" id="UP000014139">
    <property type="component" value="Unassembled WGS sequence"/>
</dbReference>
<dbReference type="AlphaFoldDB" id="R1GCB3"/>
<comment type="caution">
    <text evidence="2">The sequence shown here is derived from an EMBL/GenBank/DDBJ whole genome shotgun (WGS) entry which is preliminary data.</text>
</comment>
<name>R1GCB3_9PSEU</name>
<reference evidence="2 3" key="1">
    <citation type="submission" date="2013-02" db="EMBL/GenBank/DDBJ databases">
        <title>Draft genome sequence of Amycolatopsis vancoresmycina strain DSM 44592T.</title>
        <authorList>
            <person name="Kumar S."/>
            <person name="Kaur N."/>
            <person name="Kaur C."/>
            <person name="Raghava G.P.S."/>
            <person name="Mayilraj S."/>
        </authorList>
    </citation>
    <scope>NUCLEOTIDE SEQUENCE [LARGE SCALE GENOMIC DNA]</scope>
    <source>
        <strain evidence="2 3">DSM 44592</strain>
    </source>
</reference>
<keyword evidence="3" id="KW-1185">Reference proteome</keyword>
<dbReference type="eggNOG" id="ENOG5033QJI">
    <property type="taxonomic scope" value="Bacteria"/>
</dbReference>
<dbReference type="EMBL" id="AOUO01000104">
    <property type="protein sequence ID" value="EOD68938.1"/>
    <property type="molecule type" value="Genomic_DNA"/>
</dbReference>